<evidence type="ECO:0000313" key="2">
    <source>
        <dbReference type="EMBL" id="KAK2836566.1"/>
    </source>
</evidence>
<dbReference type="AlphaFoldDB" id="A0AA88MEL1"/>
<feature type="domain" description="PH" evidence="1">
    <location>
        <begin position="11"/>
        <end position="111"/>
    </location>
</feature>
<gene>
    <name evidence="2" type="ORF">Q7C36_014435</name>
</gene>
<dbReference type="SMART" id="SM00233">
    <property type="entry name" value="PH"/>
    <property type="match status" value="1"/>
</dbReference>
<dbReference type="InterPro" id="IPR001849">
    <property type="entry name" value="PH_domain"/>
</dbReference>
<protein>
    <recommendedName>
        <fullName evidence="1">PH domain-containing protein</fullName>
    </recommendedName>
</protein>
<comment type="caution">
    <text evidence="2">The sequence shown here is derived from an EMBL/GenBank/DDBJ whole genome shotgun (WGS) entry which is preliminary data.</text>
</comment>
<dbReference type="Pfam" id="PF00169">
    <property type="entry name" value="PH"/>
    <property type="match status" value="1"/>
</dbReference>
<dbReference type="PROSITE" id="PS50003">
    <property type="entry name" value="PH_DOMAIN"/>
    <property type="match status" value="1"/>
</dbReference>
<name>A0AA88MEL1_TACVA</name>
<dbReference type="SUPFAM" id="SSF50729">
    <property type="entry name" value="PH domain-like"/>
    <property type="match status" value="1"/>
</dbReference>
<dbReference type="Proteomes" id="UP001187315">
    <property type="component" value="Unassembled WGS sequence"/>
</dbReference>
<dbReference type="InterPro" id="IPR011993">
    <property type="entry name" value="PH-like_dom_sf"/>
</dbReference>
<sequence>MSTREDSIACAPACQGFLKKRKDKMRLRWVTYWFELYNSTLFFYNKEHGSSSDLRGKYYLTEVESVREMMRTKKQNYSFEITMKNGKRKVLAAETADLRQLWMCQLLQAMNHRVCNTTKPNTNSGTTPNSKYRTTSSPCSVFSNAQPEASHTLVMRHHFAEPVSYLWSPSVHSAAVIPTACSQNYIDVDLSYADSSQCTEHEVMQKAELEDDYDVLPPCKPLHTEEPIYDTPRSNRLVSEAEYETIENIYDVPKYAFRKMSANEASCAKELPEISGLLHEMMICLGGNSADLFRVTAPGTICHP</sequence>
<dbReference type="EMBL" id="JAVHJS010000014">
    <property type="protein sequence ID" value="KAK2836566.1"/>
    <property type="molecule type" value="Genomic_DNA"/>
</dbReference>
<dbReference type="Gene3D" id="2.30.29.30">
    <property type="entry name" value="Pleckstrin-homology domain (PH domain)/Phosphotyrosine-binding domain (PTB)"/>
    <property type="match status" value="1"/>
</dbReference>
<accession>A0AA88MEL1</accession>
<evidence type="ECO:0000313" key="3">
    <source>
        <dbReference type="Proteomes" id="UP001187315"/>
    </source>
</evidence>
<reference evidence="2" key="1">
    <citation type="submission" date="2023-08" db="EMBL/GenBank/DDBJ databases">
        <title>Pelteobagrus vachellii genome.</title>
        <authorList>
            <person name="Liu H."/>
        </authorList>
    </citation>
    <scope>NUCLEOTIDE SEQUENCE</scope>
    <source>
        <strain evidence="2">PRFRI_2022a</strain>
        <tissue evidence="2">Muscle</tissue>
    </source>
</reference>
<organism evidence="2 3">
    <name type="scientific">Tachysurus vachellii</name>
    <name type="common">Darkbarbel catfish</name>
    <name type="synonym">Pelteobagrus vachellii</name>
    <dbReference type="NCBI Taxonomy" id="175792"/>
    <lineage>
        <taxon>Eukaryota</taxon>
        <taxon>Metazoa</taxon>
        <taxon>Chordata</taxon>
        <taxon>Craniata</taxon>
        <taxon>Vertebrata</taxon>
        <taxon>Euteleostomi</taxon>
        <taxon>Actinopterygii</taxon>
        <taxon>Neopterygii</taxon>
        <taxon>Teleostei</taxon>
        <taxon>Ostariophysi</taxon>
        <taxon>Siluriformes</taxon>
        <taxon>Bagridae</taxon>
        <taxon>Tachysurus</taxon>
    </lineage>
</organism>
<dbReference type="CDD" id="cd00821">
    <property type="entry name" value="PH"/>
    <property type="match status" value="1"/>
</dbReference>
<proteinExistence type="predicted"/>
<keyword evidence="3" id="KW-1185">Reference proteome</keyword>
<evidence type="ECO:0000259" key="1">
    <source>
        <dbReference type="PROSITE" id="PS50003"/>
    </source>
</evidence>